<dbReference type="AlphaFoldDB" id="A0A9P1CK46"/>
<gene>
    <name evidence="2" type="ORF">C1SCF055_LOCUS19741</name>
</gene>
<keyword evidence="4" id="KW-1185">Reference proteome</keyword>
<dbReference type="EMBL" id="CAMXCT010001779">
    <property type="protein sequence ID" value="CAI3992950.1"/>
    <property type="molecule type" value="Genomic_DNA"/>
</dbReference>
<feature type="non-terminal residue" evidence="2">
    <location>
        <position position="1"/>
    </location>
</feature>
<organism evidence="2">
    <name type="scientific">Cladocopium goreaui</name>
    <dbReference type="NCBI Taxonomy" id="2562237"/>
    <lineage>
        <taxon>Eukaryota</taxon>
        <taxon>Sar</taxon>
        <taxon>Alveolata</taxon>
        <taxon>Dinophyceae</taxon>
        <taxon>Suessiales</taxon>
        <taxon>Symbiodiniaceae</taxon>
        <taxon>Cladocopium</taxon>
    </lineage>
</organism>
<dbReference type="EMBL" id="CAMXCT020001779">
    <property type="protein sequence ID" value="CAL1146325.1"/>
    <property type="molecule type" value="Genomic_DNA"/>
</dbReference>
<feature type="transmembrane region" description="Helical" evidence="1">
    <location>
        <begin position="6"/>
        <end position="23"/>
    </location>
</feature>
<sequence>SVYIWLLLLTFGGHVLVGYGLVTLGDFLQLALLCVVITLLSGILQTGAGPGPLDHLNDPDKRNRVATRSLYNPQQEISAYRAAKDGRGYVHSSGQCTYAVLKGRVRWEMEQYLGSGGPPCLWKWICLMAWLSCACDLLYQSIDAGMSSLNVAAVHRNLVLVCNEIPCFCASEITVSPADCTLPEGFELWALWVKSCFAETQQQFVYVLELAEANGKNSDQLISQAWDYSLAAAQAINLEPEPAEAEAEATMAEARMTQNYQNIQFGETAPSPETNLLEASTIWALSWHTVALWFAHGFRDILYKDVPRRRGIGHPGLVLDLDIRRFLIFGVEFDLNSYVRLEDEFHAEALGYVAQETARLDQSKHLDLVLTWHPDKQQGPEGRFAAEVADLTQFKKQKDAIQPSTEHAEFEVNKKADKVQQRQQVEKLDKPHERKFCKINFVAELDAEVLVTQFWKQICRLLLLMLTFFNLEHSEAQKYAVLQKRKQHVEGASIAIYTLRRLALAFRVALGMIRRAIGYALCITRSMGMLDDGPWEHTWHAVRMLWWKLQMGQSTLRLLRDGVRGRREGHEIRCSQMMTTSILMPQ</sequence>
<evidence type="ECO:0000256" key="1">
    <source>
        <dbReference type="SAM" id="Phobius"/>
    </source>
</evidence>
<proteinExistence type="predicted"/>
<protein>
    <submittedName>
        <fullName evidence="2">Uncharacterized protein</fullName>
    </submittedName>
</protein>
<dbReference type="EMBL" id="CAMXCT030001779">
    <property type="protein sequence ID" value="CAL4780262.1"/>
    <property type="molecule type" value="Genomic_DNA"/>
</dbReference>
<comment type="caution">
    <text evidence="2">The sequence shown here is derived from an EMBL/GenBank/DDBJ whole genome shotgun (WGS) entry which is preliminary data.</text>
</comment>
<keyword evidence="1" id="KW-0812">Transmembrane</keyword>
<evidence type="ECO:0000313" key="2">
    <source>
        <dbReference type="EMBL" id="CAI3992950.1"/>
    </source>
</evidence>
<name>A0A9P1CK46_9DINO</name>
<keyword evidence="1" id="KW-1133">Transmembrane helix</keyword>
<accession>A0A9P1CK46</accession>
<dbReference type="Proteomes" id="UP001152797">
    <property type="component" value="Unassembled WGS sequence"/>
</dbReference>
<feature type="non-terminal residue" evidence="2">
    <location>
        <position position="586"/>
    </location>
</feature>
<keyword evidence="1" id="KW-0472">Membrane</keyword>
<evidence type="ECO:0000313" key="4">
    <source>
        <dbReference type="Proteomes" id="UP001152797"/>
    </source>
</evidence>
<reference evidence="2" key="1">
    <citation type="submission" date="2022-10" db="EMBL/GenBank/DDBJ databases">
        <authorList>
            <person name="Chen Y."/>
            <person name="Dougan E. K."/>
            <person name="Chan C."/>
            <person name="Rhodes N."/>
            <person name="Thang M."/>
        </authorList>
    </citation>
    <scope>NUCLEOTIDE SEQUENCE</scope>
</reference>
<evidence type="ECO:0000313" key="3">
    <source>
        <dbReference type="EMBL" id="CAL4780262.1"/>
    </source>
</evidence>
<reference evidence="3 4" key="2">
    <citation type="submission" date="2024-05" db="EMBL/GenBank/DDBJ databases">
        <authorList>
            <person name="Chen Y."/>
            <person name="Shah S."/>
            <person name="Dougan E. K."/>
            <person name="Thang M."/>
            <person name="Chan C."/>
        </authorList>
    </citation>
    <scope>NUCLEOTIDE SEQUENCE [LARGE SCALE GENOMIC DNA]</scope>
</reference>